<dbReference type="EMBL" id="BPLQ01010305">
    <property type="protein sequence ID" value="GIY49852.1"/>
    <property type="molecule type" value="Genomic_DNA"/>
</dbReference>
<dbReference type="InterPro" id="IPR039941">
    <property type="entry name" value="TT30"/>
</dbReference>
<dbReference type="InterPro" id="IPR019734">
    <property type="entry name" value="TPR_rpt"/>
</dbReference>
<comment type="caution">
    <text evidence="9">The sequence shown here is derived from an EMBL/GenBank/DDBJ whole genome shotgun (WGS) entry which is preliminary data.</text>
</comment>
<keyword evidence="6 8" id="KW-0969">Cilium</keyword>
<proteinExistence type="inferred from homology"/>
<evidence type="ECO:0000256" key="4">
    <source>
        <dbReference type="ARBA" id="ARBA00022794"/>
    </source>
</evidence>
<dbReference type="SMART" id="SM00028">
    <property type="entry name" value="TPR"/>
    <property type="match status" value="4"/>
</dbReference>
<dbReference type="SUPFAM" id="SSF48452">
    <property type="entry name" value="TPR-like"/>
    <property type="match status" value="2"/>
</dbReference>
<protein>
    <recommendedName>
        <fullName evidence="8">Tetratricopeptide repeat protein 30</fullName>
    </recommendedName>
</protein>
<dbReference type="PANTHER" id="PTHR20931:SF0">
    <property type="entry name" value="TETRATRICOPEPTIDE REPEAT PROTEIN 30"/>
    <property type="match status" value="1"/>
</dbReference>
<dbReference type="FunFam" id="1.25.40.10:FF:000211">
    <property type="entry name" value="tetratricopeptide repeat protein 30B"/>
    <property type="match status" value="1"/>
</dbReference>
<dbReference type="AlphaFoldDB" id="A0AAV4TX49"/>
<evidence type="ECO:0000256" key="7">
    <source>
        <dbReference type="ARBA" id="ARBA00023273"/>
    </source>
</evidence>
<keyword evidence="3" id="KW-0677">Repeat</keyword>
<dbReference type="GO" id="GO:0120170">
    <property type="term" value="F:intraciliary transport particle B binding"/>
    <property type="evidence" value="ECO:0007669"/>
    <property type="project" value="TreeGrafter"/>
</dbReference>
<keyword evidence="7 8" id="KW-0966">Cell projection</keyword>
<comment type="similarity">
    <text evidence="2 8">Belongs to the TTC30/dfy-1/fleer family.</text>
</comment>
<evidence type="ECO:0000256" key="5">
    <source>
        <dbReference type="ARBA" id="ARBA00022803"/>
    </source>
</evidence>
<organism evidence="9 10">
    <name type="scientific">Caerostris darwini</name>
    <dbReference type="NCBI Taxonomy" id="1538125"/>
    <lineage>
        <taxon>Eukaryota</taxon>
        <taxon>Metazoa</taxon>
        <taxon>Ecdysozoa</taxon>
        <taxon>Arthropoda</taxon>
        <taxon>Chelicerata</taxon>
        <taxon>Arachnida</taxon>
        <taxon>Araneae</taxon>
        <taxon>Araneomorphae</taxon>
        <taxon>Entelegynae</taxon>
        <taxon>Araneoidea</taxon>
        <taxon>Araneidae</taxon>
        <taxon>Caerostris</taxon>
    </lineage>
</organism>
<evidence type="ECO:0000256" key="3">
    <source>
        <dbReference type="ARBA" id="ARBA00022737"/>
    </source>
</evidence>
<dbReference type="Gene3D" id="1.25.40.10">
    <property type="entry name" value="Tetratricopeptide repeat domain"/>
    <property type="match status" value="3"/>
</dbReference>
<sequence length="646" mass="74370">MAHINDGEHTKAIYTMIKEGLFKDAIAVLNKQFQANTNSRAALSLLGYCYYFTQDFVNAANCYEHLTVVCPEVDDYKLYYAQSLYQACFYQEAMKVTCQIENPDYQVKIVKLQAAIKYGEEDLAAAKSLVDQSPSGDPDTEVNLGCLLFKEGRYEEACKKFMTAMQVEGYVPDLSYNIALCYYRLKQYALALKHIAEIIERGIREHPELSVGMNTEGIEVRSVGNTITLHETALIEAFNLKAAIEYQLKNFDAAKEALTDMPPRGEEELDPVTLHNQALMNMETHPTEGFEKLQFLIQQSPFPPETFGNLLLLYCKHEYYDLAADVLAENAQLTYKYLTTYLFDFLDALITQQTSPEEAYKKFDEMAARHIETLRKLTKQVQEARQSHDDEGVKKAVNECEEALERYIPVLMAQAKIYWDMENYQQVEKVFRKSVEFCNDHDVWKLNVAHVLFMQENKFKEATGFYEPIVKKNYDKILNVSAIVLANLCVSYIMTSQNEEAEELMRKIEKEEEQLAYEEPERKIFHLSIVNLVIGTLYCAKGNYDFGISRVIKSLEPYSKKLGTDTWFYAKRCFLSLLENLAKQVFVIRDAVLYDCLQFFSQCEAYGRNVKVAMEQPLDNIPIHAGKNTVTYEARLLKSILIEIMD</sequence>
<gene>
    <name evidence="9" type="primary">ttc30a</name>
    <name evidence="9" type="ORF">CDAR_592031</name>
</gene>
<keyword evidence="10" id="KW-1185">Reference proteome</keyword>
<evidence type="ECO:0000256" key="1">
    <source>
        <dbReference type="ARBA" id="ARBA00004138"/>
    </source>
</evidence>
<keyword evidence="4 8" id="KW-0970">Cilium biogenesis/degradation</keyword>
<dbReference type="FunFam" id="1.25.40.10:FF:000186">
    <property type="entry name" value="Tetratricopeptide repeat domain 30A"/>
    <property type="match status" value="1"/>
</dbReference>
<comment type="function">
    <text evidence="8">Required for polyglutamylation of axonemal tubulin. Plays a role in anterograde intraflagellar transport (IFT), the process by which cilia precursors are transported from the base of the cilium to the site of their incorporation at the tip.</text>
</comment>
<dbReference type="GO" id="GO:0042073">
    <property type="term" value="P:intraciliary transport"/>
    <property type="evidence" value="ECO:0007669"/>
    <property type="project" value="UniProtKB-UniRule"/>
</dbReference>
<dbReference type="GO" id="GO:0005879">
    <property type="term" value="C:axonemal microtubule"/>
    <property type="evidence" value="ECO:0007669"/>
    <property type="project" value="UniProtKB-UniRule"/>
</dbReference>
<comment type="subcellular location">
    <subcellularLocation>
        <location evidence="1 8">Cell projection</location>
        <location evidence="1 8">Cilium</location>
    </subcellularLocation>
</comment>
<dbReference type="PANTHER" id="PTHR20931">
    <property type="entry name" value="TETRATRICOPEPTIDE REPEAT PROTEIN 30"/>
    <property type="match status" value="1"/>
</dbReference>
<dbReference type="GO" id="GO:0030992">
    <property type="term" value="C:intraciliary transport particle B"/>
    <property type="evidence" value="ECO:0007669"/>
    <property type="project" value="TreeGrafter"/>
</dbReference>
<dbReference type="InterPro" id="IPR011990">
    <property type="entry name" value="TPR-like_helical_dom_sf"/>
</dbReference>
<reference evidence="9 10" key="1">
    <citation type="submission" date="2021-06" db="EMBL/GenBank/DDBJ databases">
        <title>Caerostris darwini draft genome.</title>
        <authorList>
            <person name="Kono N."/>
            <person name="Arakawa K."/>
        </authorList>
    </citation>
    <scope>NUCLEOTIDE SEQUENCE [LARGE SCALE GENOMIC DNA]</scope>
</reference>
<dbReference type="Proteomes" id="UP001054837">
    <property type="component" value="Unassembled WGS sequence"/>
</dbReference>
<keyword evidence="5 8" id="KW-0802">TPR repeat</keyword>
<evidence type="ECO:0000256" key="6">
    <source>
        <dbReference type="ARBA" id="ARBA00023069"/>
    </source>
</evidence>
<evidence type="ECO:0000313" key="10">
    <source>
        <dbReference type="Proteomes" id="UP001054837"/>
    </source>
</evidence>
<dbReference type="SUPFAM" id="SSF81901">
    <property type="entry name" value="HCP-like"/>
    <property type="match status" value="1"/>
</dbReference>
<name>A0AAV4TX49_9ARAC</name>
<evidence type="ECO:0000313" key="9">
    <source>
        <dbReference type="EMBL" id="GIY49852.1"/>
    </source>
</evidence>
<evidence type="ECO:0000256" key="8">
    <source>
        <dbReference type="RuleBase" id="RU367070"/>
    </source>
</evidence>
<accession>A0AAV4TX49</accession>
<evidence type="ECO:0000256" key="2">
    <source>
        <dbReference type="ARBA" id="ARBA00009522"/>
    </source>
</evidence>